<evidence type="ECO:0000313" key="7">
    <source>
        <dbReference type="EMBL" id="TDU22777.1"/>
    </source>
</evidence>
<keyword evidence="7" id="KW-0969">Cilium</keyword>
<proteinExistence type="inferred from homology"/>
<organism evidence="7 8">
    <name type="scientific">Chromohalobacter marismortui</name>
    <dbReference type="NCBI Taxonomy" id="42055"/>
    <lineage>
        <taxon>Bacteria</taxon>
        <taxon>Pseudomonadati</taxon>
        <taxon>Pseudomonadota</taxon>
        <taxon>Gammaproteobacteria</taxon>
        <taxon>Oceanospirillales</taxon>
        <taxon>Halomonadaceae</taxon>
        <taxon>Chromohalobacter</taxon>
    </lineage>
</organism>
<keyword evidence="7" id="KW-0282">Flagellum</keyword>
<dbReference type="EMBL" id="SOBR01000003">
    <property type="protein sequence ID" value="TDU22777.1"/>
    <property type="molecule type" value="Genomic_DNA"/>
</dbReference>
<dbReference type="AlphaFoldDB" id="A0A4R7NPR3"/>
<dbReference type="GO" id="GO:0009424">
    <property type="term" value="C:bacterial-type flagellum hook"/>
    <property type="evidence" value="ECO:0007669"/>
    <property type="project" value="InterPro"/>
</dbReference>
<feature type="domain" description="Flagellin N-terminal" evidence="6">
    <location>
        <begin position="3"/>
        <end position="140"/>
    </location>
</feature>
<comment type="caution">
    <text evidence="7">The sequence shown here is derived from an EMBL/GenBank/DDBJ whole genome shotgun (WGS) entry which is preliminary data.</text>
</comment>
<dbReference type="InterPro" id="IPR001029">
    <property type="entry name" value="Flagellin_N"/>
</dbReference>
<evidence type="ECO:0000256" key="1">
    <source>
        <dbReference type="ARBA" id="ARBA00004365"/>
    </source>
</evidence>
<evidence type="ECO:0000259" key="6">
    <source>
        <dbReference type="Pfam" id="PF00669"/>
    </source>
</evidence>
<dbReference type="InterPro" id="IPR001492">
    <property type="entry name" value="Flagellin"/>
</dbReference>
<dbReference type="GO" id="GO:0005576">
    <property type="term" value="C:extracellular region"/>
    <property type="evidence" value="ECO:0007669"/>
    <property type="project" value="UniProtKB-SubCell"/>
</dbReference>
<dbReference type="OrthoDB" id="9768249at2"/>
<dbReference type="GO" id="GO:0071973">
    <property type="term" value="P:bacterial-type flagellum-dependent cell motility"/>
    <property type="evidence" value="ECO:0007669"/>
    <property type="project" value="InterPro"/>
</dbReference>
<accession>A0A4R7NPR3</accession>
<evidence type="ECO:0000313" key="8">
    <source>
        <dbReference type="Proteomes" id="UP000295380"/>
    </source>
</evidence>
<gene>
    <name evidence="7" type="ORF">C8E00_103139</name>
</gene>
<reference evidence="7 8" key="1">
    <citation type="submission" date="2019-03" db="EMBL/GenBank/DDBJ databases">
        <title>Genomic Encyclopedia of Type Strains, Phase IV (KMG-IV): sequencing the most valuable type-strain genomes for metagenomic binning, comparative biology and taxonomic classification.</title>
        <authorList>
            <person name="Goeker M."/>
        </authorList>
    </citation>
    <scope>NUCLEOTIDE SEQUENCE [LARGE SCALE GENOMIC DNA]</scope>
    <source>
        <strain evidence="7 8">DSM 6770</strain>
    </source>
</reference>
<dbReference type="Proteomes" id="UP000295380">
    <property type="component" value="Unassembled WGS sequence"/>
</dbReference>
<keyword evidence="7" id="KW-0966">Cell projection</keyword>
<keyword evidence="4" id="KW-0964">Secreted</keyword>
<keyword evidence="5" id="KW-0975">Bacterial flagellum</keyword>
<dbReference type="PANTHER" id="PTHR42792:SF1">
    <property type="entry name" value="FLAGELLAR HOOK-ASSOCIATED PROTEIN 3"/>
    <property type="match status" value="1"/>
</dbReference>
<evidence type="ECO:0000256" key="2">
    <source>
        <dbReference type="ARBA" id="ARBA00004613"/>
    </source>
</evidence>
<evidence type="ECO:0000256" key="5">
    <source>
        <dbReference type="ARBA" id="ARBA00023143"/>
    </source>
</evidence>
<evidence type="ECO:0000256" key="3">
    <source>
        <dbReference type="ARBA" id="ARBA00005709"/>
    </source>
</evidence>
<dbReference type="SUPFAM" id="SSF64518">
    <property type="entry name" value="Phase 1 flagellin"/>
    <property type="match status" value="1"/>
</dbReference>
<dbReference type="GO" id="GO:0005198">
    <property type="term" value="F:structural molecule activity"/>
    <property type="evidence" value="ECO:0007669"/>
    <property type="project" value="InterPro"/>
</dbReference>
<comment type="subcellular location">
    <subcellularLocation>
        <location evidence="1">Bacterial flagellum</location>
    </subcellularLocation>
    <subcellularLocation>
        <location evidence="2">Secreted</location>
    </subcellularLocation>
</comment>
<sequence length="410" mass="43388">MRISTVTMYEQGVSAMNRQQSDFTEIGQQIASGKRVVNPSDDPRAASRAVSVSQSLAVNAQQESSRTTARNALGQEESVLSSVSDAIVSAQSLIVQAGNGTLSDADRESLASDLQGKFETLVGLANTTDGNGTYLFSGYQDNAKAFSRTDAGAGVDTISYEGDQGIKRQKVDAERLMATNDSGTDVFMNFSSGSGYIAEAADTNTGSVTFTGPDVRNADNAAQGETFDITFNGDGTYDIASAGPEFTDQTNVAYTDGQTIEFGGMALTLEGQPAAGDSLTVTPGGEMSNEQASLFKTIGDTINALRQPVDTDADQAALDNTLSTASRKLDASLDNVLTTRASVGARMNELDALDKVGGNREIAYEQTRSDLVDLDYNSAISDYMLSKVGLQASQKSFADIQQMSLFQYLR</sequence>
<protein>
    <submittedName>
        <fullName evidence="7">Flagellar hook-associated protein 3 FlgL</fullName>
    </submittedName>
</protein>
<dbReference type="InterPro" id="IPR013384">
    <property type="entry name" value="Flagell_FlgL"/>
</dbReference>
<comment type="similarity">
    <text evidence="3">Belongs to the bacterial flagellin family.</text>
</comment>
<dbReference type="Pfam" id="PF00669">
    <property type="entry name" value="Flagellin_N"/>
    <property type="match status" value="1"/>
</dbReference>
<dbReference type="RefSeq" id="WP_133696303.1">
    <property type="nucleotide sequence ID" value="NZ_SOBR01000003.1"/>
</dbReference>
<evidence type="ECO:0000256" key="4">
    <source>
        <dbReference type="ARBA" id="ARBA00022525"/>
    </source>
</evidence>
<dbReference type="Gene3D" id="1.20.1330.10">
    <property type="entry name" value="f41 fragment of flagellin, N-terminal domain"/>
    <property type="match status" value="1"/>
</dbReference>
<name>A0A4R7NPR3_9GAMM</name>
<dbReference type="PANTHER" id="PTHR42792">
    <property type="entry name" value="FLAGELLIN"/>
    <property type="match status" value="1"/>
</dbReference>
<dbReference type="NCBIfam" id="TIGR02550">
    <property type="entry name" value="flagell_flgL"/>
    <property type="match status" value="1"/>
</dbReference>
<keyword evidence="8" id="KW-1185">Reference proteome</keyword>